<accession>A0A0A9HD79</accession>
<organism evidence="1">
    <name type="scientific">Arundo donax</name>
    <name type="common">Giant reed</name>
    <name type="synonym">Donax arundinaceus</name>
    <dbReference type="NCBI Taxonomy" id="35708"/>
    <lineage>
        <taxon>Eukaryota</taxon>
        <taxon>Viridiplantae</taxon>
        <taxon>Streptophyta</taxon>
        <taxon>Embryophyta</taxon>
        <taxon>Tracheophyta</taxon>
        <taxon>Spermatophyta</taxon>
        <taxon>Magnoliopsida</taxon>
        <taxon>Liliopsida</taxon>
        <taxon>Poales</taxon>
        <taxon>Poaceae</taxon>
        <taxon>PACMAD clade</taxon>
        <taxon>Arundinoideae</taxon>
        <taxon>Arundineae</taxon>
        <taxon>Arundo</taxon>
    </lineage>
</organism>
<sequence>MYLWRQLVKPLYPHSENFIRPRSRNVKLLYPDTLNH</sequence>
<protein>
    <submittedName>
        <fullName evidence="1">Uncharacterized protein</fullName>
    </submittedName>
</protein>
<name>A0A0A9HD79_ARUDO</name>
<proteinExistence type="predicted"/>
<evidence type="ECO:0000313" key="1">
    <source>
        <dbReference type="EMBL" id="JAE33779.1"/>
    </source>
</evidence>
<reference evidence="1" key="2">
    <citation type="journal article" date="2015" name="Data Brief">
        <title>Shoot transcriptome of the giant reed, Arundo donax.</title>
        <authorList>
            <person name="Barrero R.A."/>
            <person name="Guerrero F.D."/>
            <person name="Moolhuijzen P."/>
            <person name="Goolsby J.A."/>
            <person name="Tidwell J."/>
            <person name="Bellgard S.E."/>
            <person name="Bellgard M.I."/>
        </authorList>
    </citation>
    <scope>NUCLEOTIDE SEQUENCE</scope>
    <source>
        <tissue evidence="1">Shoot tissue taken approximately 20 cm above the soil surface</tissue>
    </source>
</reference>
<dbReference type="EMBL" id="GBRH01164117">
    <property type="protein sequence ID" value="JAE33779.1"/>
    <property type="molecule type" value="Transcribed_RNA"/>
</dbReference>
<dbReference type="AlphaFoldDB" id="A0A0A9HD79"/>
<reference evidence="1" key="1">
    <citation type="submission" date="2014-09" db="EMBL/GenBank/DDBJ databases">
        <authorList>
            <person name="Magalhaes I.L.F."/>
            <person name="Oliveira U."/>
            <person name="Santos F.R."/>
            <person name="Vidigal T.H.D.A."/>
            <person name="Brescovit A.D."/>
            <person name="Santos A.J."/>
        </authorList>
    </citation>
    <scope>NUCLEOTIDE SEQUENCE</scope>
    <source>
        <tissue evidence="1">Shoot tissue taken approximately 20 cm above the soil surface</tissue>
    </source>
</reference>